<dbReference type="InterPro" id="IPR028051">
    <property type="entry name" value="CheX-like_dom"/>
</dbReference>
<evidence type="ECO:0000256" key="1">
    <source>
        <dbReference type="ARBA" id="ARBA00022500"/>
    </source>
</evidence>
<proteinExistence type="predicted"/>
<name>A0A4S8NEJ3_9ACTN</name>
<accession>A0A4S8NEJ3</accession>
<dbReference type="Proteomes" id="UP000307087">
    <property type="component" value="Unassembled WGS sequence"/>
</dbReference>
<keyword evidence="4" id="KW-1185">Reference proteome</keyword>
<dbReference type="SUPFAM" id="SSF103039">
    <property type="entry name" value="CheC-like"/>
    <property type="match status" value="1"/>
</dbReference>
<dbReference type="EMBL" id="STGW01000004">
    <property type="protein sequence ID" value="THV14695.1"/>
    <property type="molecule type" value="Genomic_DNA"/>
</dbReference>
<dbReference type="GO" id="GO:0006935">
    <property type="term" value="P:chemotaxis"/>
    <property type="evidence" value="ECO:0007669"/>
    <property type="project" value="UniProtKB-KW"/>
</dbReference>
<evidence type="ECO:0000259" key="2">
    <source>
        <dbReference type="Pfam" id="PF13690"/>
    </source>
</evidence>
<comment type="caution">
    <text evidence="3">The sequence shown here is derived from an EMBL/GenBank/DDBJ whole genome shotgun (WGS) entry which is preliminary data.</text>
</comment>
<organism evidence="3 4">
    <name type="scientific">Nocardioides caeni</name>
    <dbReference type="NCBI Taxonomy" id="574700"/>
    <lineage>
        <taxon>Bacteria</taxon>
        <taxon>Bacillati</taxon>
        <taxon>Actinomycetota</taxon>
        <taxon>Actinomycetes</taxon>
        <taxon>Propionibacteriales</taxon>
        <taxon>Nocardioidaceae</taxon>
        <taxon>Nocardioides</taxon>
    </lineage>
</organism>
<dbReference type="RefSeq" id="WP_136562458.1">
    <property type="nucleotide sequence ID" value="NZ_BAABLS010000003.1"/>
</dbReference>
<protein>
    <submittedName>
        <fullName evidence="3">Chemotaxis protein CheX</fullName>
    </submittedName>
</protein>
<gene>
    <name evidence="3" type="ORF">E9934_08555</name>
</gene>
<dbReference type="Pfam" id="PF13690">
    <property type="entry name" value="CheX"/>
    <property type="match status" value="1"/>
</dbReference>
<dbReference type="Gene3D" id="3.40.1550.10">
    <property type="entry name" value="CheC-like"/>
    <property type="match status" value="1"/>
</dbReference>
<keyword evidence="1" id="KW-0145">Chemotaxis</keyword>
<feature type="domain" description="Chemotaxis phosphatase CheX-like" evidence="2">
    <location>
        <begin position="58"/>
        <end position="135"/>
    </location>
</feature>
<reference evidence="3 4" key="1">
    <citation type="journal article" date="2009" name="Int. J. Syst. Evol. Microbiol.">
        <title>Nocardioides caeni sp. nov., isolated from wastewater.</title>
        <authorList>
            <person name="Yoon J.H."/>
            <person name="Kang S.J."/>
            <person name="Park S."/>
            <person name="Kim W."/>
            <person name="Oh T.K."/>
        </authorList>
    </citation>
    <scope>NUCLEOTIDE SEQUENCE [LARGE SCALE GENOMIC DNA]</scope>
    <source>
        <strain evidence="3 4">DSM 23134</strain>
    </source>
</reference>
<dbReference type="OrthoDB" id="5402373at2"/>
<evidence type="ECO:0000313" key="4">
    <source>
        <dbReference type="Proteomes" id="UP000307087"/>
    </source>
</evidence>
<dbReference type="AlphaFoldDB" id="A0A4S8NEJ3"/>
<sequence>MNVLTFFDPSSADLETPDPEDVRMLTEDVWLALLGEDEVLLPRLVPPGSPFDAAGVWSATVTVTGGWQGVVTVELDEDVARQLTGTMLDIPGTETVADGDVADAVGELVNMVGGNVKSLMPGPSTLSLPAVAAGRAAFPSDVTEACRLDLAWRGAPVRVSVHIPQ</sequence>
<dbReference type="InterPro" id="IPR028976">
    <property type="entry name" value="CheC-like_sf"/>
</dbReference>
<evidence type="ECO:0000313" key="3">
    <source>
        <dbReference type="EMBL" id="THV14695.1"/>
    </source>
</evidence>